<dbReference type="Proteomes" id="UP001209737">
    <property type="component" value="Unassembled WGS sequence"/>
</dbReference>
<organism evidence="2 3">
    <name type="scientific">Leptospira limi</name>
    <dbReference type="NCBI Taxonomy" id="2950023"/>
    <lineage>
        <taxon>Bacteria</taxon>
        <taxon>Pseudomonadati</taxon>
        <taxon>Spirochaetota</taxon>
        <taxon>Spirochaetia</taxon>
        <taxon>Leptospirales</taxon>
        <taxon>Leptospiraceae</taxon>
        <taxon>Leptospira</taxon>
    </lineage>
</organism>
<dbReference type="CDD" id="cd19438">
    <property type="entry name" value="lipocalin_Blc-like"/>
    <property type="match status" value="1"/>
</dbReference>
<dbReference type="InterPro" id="IPR000566">
    <property type="entry name" value="Lipocln_cytosolic_FA-bd_dom"/>
</dbReference>
<proteinExistence type="predicted"/>
<dbReference type="PANTHER" id="PTHR10612">
    <property type="entry name" value="APOLIPOPROTEIN D"/>
    <property type="match status" value="1"/>
</dbReference>
<dbReference type="EMBL" id="JAMQPV010000001">
    <property type="protein sequence ID" value="MCW7460674.1"/>
    <property type="molecule type" value="Genomic_DNA"/>
</dbReference>
<name>A0ABT3LSJ9_9LEPT</name>
<dbReference type="PANTHER" id="PTHR10612:SF34">
    <property type="entry name" value="APOLIPOPROTEIN D"/>
    <property type="match status" value="1"/>
</dbReference>
<accession>A0ABT3LSJ9</accession>
<dbReference type="InterPro" id="IPR047202">
    <property type="entry name" value="Lipocalin_Blc-like_dom"/>
</dbReference>
<dbReference type="SUPFAM" id="SSF50814">
    <property type="entry name" value="Lipocalins"/>
    <property type="match status" value="1"/>
</dbReference>
<sequence>MDVTAQYSKRIDGGVKVINRGYDQLNQEWKEIEGKAFFQDTTDKGLLKVSFFGPFYGTYNIIALDKINYSYALVCGPNKSYLWILARTPEISKKITDDLFVKAYSLGFDTSKLIFVEHSRK</sequence>
<keyword evidence="3" id="KW-1185">Reference proteome</keyword>
<feature type="domain" description="Lipocalin/cytosolic fatty-acid binding" evidence="1">
    <location>
        <begin position="2"/>
        <end position="117"/>
    </location>
</feature>
<comment type="caution">
    <text evidence="2">The sequence shown here is derived from an EMBL/GenBank/DDBJ whole genome shotgun (WGS) entry which is preliminary data.</text>
</comment>
<evidence type="ECO:0000259" key="1">
    <source>
        <dbReference type="Pfam" id="PF08212"/>
    </source>
</evidence>
<reference evidence="2 3" key="1">
    <citation type="submission" date="2022-06" db="EMBL/GenBank/DDBJ databases">
        <title>Leptospira isolates from biofilms formed at urban environments.</title>
        <authorList>
            <person name="Ribeiro P.S."/>
            <person name="Sousa T."/>
            <person name="Carvalho N."/>
            <person name="Aburjaile F."/>
            <person name="Neves F."/>
            <person name="Oliveira D."/>
            <person name="Blanco L."/>
            <person name="Lima J."/>
            <person name="Costa F."/>
            <person name="Brenig B."/>
            <person name="Soares S."/>
            <person name="Ramos R."/>
            <person name="Goes-Neto A."/>
            <person name="Matiuzzi M."/>
            <person name="Azevedo V."/>
            <person name="Ristow P."/>
        </authorList>
    </citation>
    <scope>NUCLEOTIDE SEQUENCE [LARGE SCALE GENOMIC DNA]</scope>
    <source>
        <strain evidence="2 3">VSF25</strain>
    </source>
</reference>
<dbReference type="PRINTS" id="PR01171">
    <property type="entry name" value="BCTLIPOCALIN"/>
</dbReference>
<dbReference type="Pfam" id="PF08212">
    <property type="entry name" value="Lipocalin_2"/>
    <property type="match status" value="1"/>
</dbReference>
<evidence type="ECO:0000313" key="3">
    <source>
        <dbReference type="Proteomes" id="UP001209737"/>
    </source>
</evidence>
<dbReference type="RefSeq" id="WP_265373901.1">
    <property type="nucleotide sequence ID" value="NZ_JAMQPV010000001.1"/>
</dbReference>
<dbReference type="Gene3D" id="2.40.128.20">
    <property type="match status" value="1"/>
</dbReference>
<evidence type="ECO:0000313" key="2">
    <source>
        <dbReference type="EMBL" id="MCW7460674.1"/>
    </source>
</evidence>
<protein>
    <submittedName>
        <fullName evidence="2">Lipocalin family protein</fullName>
    </submittedName>
</protein>
<dbReference type="InterPro" id="IPR002446">
    <property type="entry name" value="Lipocalin_bac"/>
</dbReference>
<gene>
    <name evidence="2" type="ORF">ND812_01105</name>
</gene>
<dbReference type="InterPro" id="IPR012674">
    <property type="entry name" value="Calycin"/>
</dbReference>